<evidence type="ECO:0000313" key="2">
    <source>
        <dbReference type="EMBL" id="MPC97736.1"/>
    </source>
</evidence>
<gene>
    <name evidence="2" type="primary">Sdr16c6_1</name>
    <name evidence="2" type="ORF">E2C01_093065</name>
</gene>
<dbReference type="GO" id="GO:0005811">
    <property type="term" value="C:lipid droplet"/>
    <property type="evidence" value="ECO:0007669"/>
    <property type="project" value="TreeGrafter"/>
</dbReference>
<evidence type="ECO:0000313" key="3">
    <source>
        <dbReference type="Proteomes" id="UP000324222"/>
    </source>
</evidence>
<dbReference type="GO" id="GO:0016616">
    <property type="term" value="F:oxidoreductase activity, acting on the CH-OH group of donors, NAD or NADP as acceptor"/>
    <property type="evidence" value="ECO:0007669"/>
    <property type="project" value="TreeGrafter"/>
</dbReference>
<dbReference type="InterPro" id="IPR036291">
    <property type="entry name" value="NAD(P)-bd_dom_sf"/>
</dbReference>
<keyword evidence="3" id="KW-1185">Reference proteome</keyword>
<comment type="caution">
    <text evidence="2">The sequence shown here is derived from an EMBL/GenBank/DDBJ whole genome shotgun (WGS) entry which is preliminary data.</text>
</comment>
<dbReference type="EMBL" id="VSRR010111219">
    <property type="protein sequence ID" value="MPC97736.1"/>
    <property type="molecule type" value="Genomic_DNA"/>
</dbReference>
<name>A0A5B7JTW6_PORTR</name>
<dbReference type="Proteomes" id="UP000324222">
    <property type="component" value="Unassembled WGS sequence"/>
</dbReference>
<sequence>MDGPPLVNQVVLGLWWLVLTAYYTLEAMVMMVVPKKYRAKDVRGSVVLVTGGGSGIGRLMCLKLAAKGAVVVTWDVSEAGKALGLPGVSVVARGGAHGSE</sequence>
<dbReference type="PANTHER" id="PTHR24322">
    <property type="entry name" value="PKSB"/>
    <property type="match status" value="1"/>
</dbReference>
<dbReference type="PANTHER" id="PTHR24322:SF746">
    <property type="entry name" value="SHORT CHAIN DEHYDROGENASE_REDUCTASE FAMILY 16C MEMBER 5"/>
    <property type="match status" value="1"/>
</dbReference>
<proteinExistence type="predicted"/>
<dbReference type="SUPFAM" id="SSF51735">
    <property type="entry name" value="NAD(P)-binding Rossmann-fold domains"/>
    <property type="match status" value="1"/>
</dbReference>
<protein>
    <submittedName>
        <fullName evidence="2">Short-chain dehydrogenase/reductase family 16C member 6</fullName>
    </submittedName>
</protein>
<keyword evidence="1" id="KW-1133">Transmembrane helix</keyword>
<dbReference type="AlphaFoldDB" id="A0A5B7JTW6"/>
<feature type="transmembrane region" description="Helical" evidence="1">
    <location>
        <begin position="12"/>
        <end position="33"/>
    </location>
</feature>
<dbReference type="Gene3D" id="3.40.50.720">
    <property type="entry name" value="NAD(P)-binding Rossmann-like Domain"/>
    <property type="match status" value="1"/>
</dbReference>
<accession>A0A5B7JTW6</accession>
<keyword evidence="1" id="KW-0812">Transmembrane</keyword>
<reference evidence="2 3" key="1">
    <citation type="submission" date="2019-05" db="EMBL/GenBank/DDBJ databases">
        <title>Another draft genome of Portunus trituberculatus and its Hox gene families provides insights of decapod evolution.</title>
        <authorList>
            <person name="Jeong J.-H."/>
            <person name="Song I."/>
            <person name="Kim S."/>
            <person name="Choi T."/>
            <person name="Kim D."/>
            <person name="Ryu S."/>
            <person name="Kim W."/>
        </authorList>
    </citation>
    <scope>NUCLEOTIDE SEQUENCE [LARGE SCALE GENOMIC DNA]</scope>
    <source>
        <tissue evidence="2">Muscle</tissue>
    </source>
</reference>
<evidence type="ECO:0000256" key="1">
    <source>
        <dbReference type="SAM" id="Phobius"/>
    </source>
</evidence>
<organism evidence="2 3">
    <name type="scientific">Portunus trituberculatus</name>
    <name type="common">Swimming crab</name>
    <name type="synonym">Neptunus trituberculatus</name>
    <dbReference type="NCBI Taxonomy" id="210409"/>
    <lineage>
        <taxon>Eukaryota</taxon>
        <taxon>Metazoa</taxon>
        <taxon>Ecdysozoa</taxon>
        <taxon>Arthropoda</taxon>
        <taxon>Crustacea</taxon>
        <taxon>Multicrustacea</taxon>
        <taxon>Malacostraca</taxon>
        <taxon>Eumalacostraca</taxon>
        <taxon>Eucarida</taxon>
        <taxon>Decapoda</taxon>
        <taxon>Pleocyemata</taxon>
        <taxon>Brachyura</taxon>
        <taxon>Eubrachyura</taxon>
        <taxon>Portunoidea</taxon>
        <taxon>Portunidae</taxon>
        <taxon>Portuninae</taxon>
        <taxon>Portunus</taxon>
    </lineage>
</organism>
<dbReference type="Pfam" id="PF00106">
    <property type="entry name" value="adh_short"/>
    <property type="match status" value="1"/>
</dbReference>
<dbReference type="OrthoDB" id="10253736at2759"/>
<keyword evidence="1" id="KW-0472">Membrane</keyword>
<dbReference type="InterPro" id="IPR002347">
    <property type="entry name" value="SDR_fam"/>
</dbReference>